<evidence type="ECO:0000313" key="6">
    <source>
        <dbReference type="Proteomes" id="UP000184488"/>
    </source>
</evidence>
<organism evidence="5 6">
    <name type="scientific">Flavobacterium terrae</name>
    <dbReference type="NCBI Taxonomy" id="415425"/>
    <lineage>
        <taxon>Bacteria</taxon>
        <taxon>Pseudomonadati</taxon>
        <taxon>Bacteroidota</taxon>
        <taxon>Flavobacteriia</taxon>
        <taxon>Flavobacteriales</taxon>
        <taxon>Flavobacteriaceae</taxon>
        <taxon>Flavobacterium</taxon>
    </lineage>
</organism>
<dbReference type="EMBL" id="FQZI01000003">
    <property type="protein sequence ID" value="SHI93577.1"/>
    <property type="molecule type" value="Genomic_DNA"/>
</dbReference>
<dbReference type="RefSeq" id="WP_073311247.1">
    <property type="nucleotide sequence ID" value="NZ_FQZI01000003.1"/>
</dbReference>
<accession>A0A1M6F7A0</accession>
<feature type="domain" description="T9SS-like galactose binding" evidence="4">
    <location>
        <begin position="606"/>
        <end position="726"/>
    </location>
</feature>
<name>A0A1M6F7A0_9FLAO</name>
<proteinExistence type="predicted"/>
<dbReference type="NCBIfam" id="TIGR04183">
    <property type="entry name" value="Por_Secre_tail"/>
    <property type="match status" value="1"/>
</dbReference>
<evidence type="ECO:0000313" key="5">
    <source>
        <dbReference type="EMBL" id="SHI93577.1"/>
    </source>
</evidence>
<dbReference type="InterPro" id="IPR026444">
    <property type="entry name" value="Secre_tail"/>
</dbReference>
<feature type="signal peptide" evidence="2">
    <location>
        <begin position="1"/>
        <end position="20"/>
    </location>
</feature>
<sequence length="817" mass="84991">MKKITLLMLLAMFSIMSSFAQSASTYGFLSTTGTYTDNSAGATTISGVRADTFMSSAQNIGFTFVYEGVSYTQFKMSSNGLISFNMTGTSSLTGNDFSTANANSRPIIAPLWDDLDGATPASSLASYELTGTAPNRVLTVEWKNWEWNYASSTPVISFQVKLYETTNIIEFIYRQEATAVSSGSASIGIGSATGSGAGSYLNLTNVSSPAVSSSTSITNINTKPATNQIFRFTPPTPCAGTPVAGSITPATQNICIGSTPSNLVATGYTTGATGITFQWEESDDNGATDAWAPVVGGTGATTATYTPPAFVGSTIYYRLNVTCTVSGQSAQTASVSINPPSAPATQATVMTSGTATLTSLPFSWTNGNGNRRVVIFNTVNSFTDPMNGNGPALTASAAYAGSGEQIVYDGTGTSVTVTGLTNGTTYYAKVYEYVRCGSGPYDFYFNVSTGTNEASGTTLSPPANDNFANAQPIACGNTYSGSTTYATLDEDSAPDGFGADMDAPNVWYSFTGSGIAQTVTLELCGSNYDTSVLVYTGTSGNLTLVAGNDDAGTTACPGAGTRSKLNFNSDGTTTYYIAIEGWNSTSTGNYIMNVTCATINPPAVPNQTCASALAVNVDGSTTNSDNSYGDVSSTQPSCDLFGAIQDVWFSFVAPTSGTVECVVTNGTMTSGNFNVYEGVDCSSLTPVTGTCNSDFTTSSTEAMTGLVAGSTYYVQVWSGSAEQGTFTLKLTDTSLANDSFSFVNFKAYPNPVSDVLNLSHSSEISSVEVFNMLGQKVLAKDLNASQGQINISSLNSGNYFVKVTSEGQSKTIKIVKN</sequence>
<feature type="chain" id="PRO_5012409648" evidence="2">
    <location>
        <begin position="21"/>
        <end position="817"/>
    </location>
</feature>
<protein>
    <submittedName>
        <fullName evidence="5">Por secretion system C-terminal sorting domain-containing protein</fullName>
    </submittedName>
</protein>
<dbReference type="Pfam" id="PF18962">
    <property type="entry name" value="Por_Secre_tail"/>
    <property type="match status" value="1"/>
</dbReference>
<evidence type="ECO:0000259" key="4">
    <source>
        <dbReference type="Pfam" id="PF23759"/>
    </source>
</evidence>
<evidence type="ECO:0000259" key="3">
    <source>
        <dbReference type="Pfam" id="PF18962"/>
    </source>
</evidence>
<keyword evidence="1 2" id="KW-0732">Signal</keyword>
<reference evidence="6" key="1">
    <citation type="submission" date="2016-11" db="EMBL/GenBank/DDBJ databases">
        <authorList>
            <person name="Varghese N."/>
            <person name="Submissions S."/>
        </authorList>
    </citation>
    <scope>NUCLEOTIDE SEQUENCE [LARGE SCALE GENOMIC DNA]</scope>
    <source>
        <strain evidence="6">DSM 18829</strain>
    </source>
</reference>
<dbReference type="InterPro" id="IPR013783">
    <property type="entry name" value="Ig-like_fold"/>
</dbReference>
<dbReference type="OrthoDB" id="1412023at2"/>
<dbReference type="InterPro" id="IPR056600">
    <property type="entry name" value="GBD_T9SS_assoc"/>
</dbReference>
<dbReference type="Gene3D" id="2.60.40.10">
    <property type="entry name" value="Immunoglobulins"/>
    <property type="match status" value="1"/>
</dbReference>
<evidence type="ECO:0000256" key="2">
    <source>
        <dbReference type="SAM" id="SignalP"/>
    </source>
</evidence>
<feature type="domain" description="Secretion system C-terminal sorting" evidence="3">
    <location>
        <begin position="748"/>
        <end position="814"/>
    </location>
</feature>
<dbReference type="Gene3D" id="2.60.120.380">
    <property type="match status" value="2"/>
</dbReference>
<keyword evidence="6" id="KW-1185">Reference proteome</keyword>
<gene>
    <name evidence="5" type="ORF">SAMN05444363_2172</name>
</gene>
<dbReference type="AlphaFoldDB" id="A0A1M6F7A0"/>
<dbReference type="Pfam" id="PF23759">
    <property type="entry name" value="GBD_T9SS_assoc"/>
    <property type="match status" value="1"/>
</dbReference>
<dbReference type="Proteomes" id="UP000184488">
    <property type="component" value="Unassembled WGS sequence"/>
</dbReference>
<evidence type="ECO:0000256" key="1">
    <source>
        <dbReference type="ARBA" id="ARBA00022729"/>
    </source>
</evidence>
<dbReference type="STRING" id="415425.SAMN05444363_2172"/>